<dbReference type="InParanoid" id="A0A409X106"/>
<reference evidence="1 2" key="1">
    <citation type="journal article" date="2018" name="Evol. Lett.">
        <title>Horizontal gene cluster transfer increased hallucinogenic mushroom diversity.</title>
        <authorList>
            <person name="Reynolds H.T."/>
            <person name="Vijayakumar V."/>
            <person name="Gluck-Thaler E."/>
            <person name="Korotkin H.B."/>
            <person name="Matheny P.B."/>
            <person name="Slot J.C."/>
        </authorList>
    </citation>
    <scope>NUCLEOTIDE SEQUENCE [LARGE SCALE GENOMIC DNA]</scope>
    <source>
        <strain evidence="1 2">SRW20</strain>
    </source>
</reference>
<organism evidence="1 2">
    <name type="scientific">Gymnopilus dilepis</name>
    <dbReference type="NCBI Taxonomy" id="231916"/>
    <lineage>
        <taxon>Eukaryota</taxon>
        <taxon>Fungi</taxon>
        <taxon>Dikarya</taxon>
        <taxon>Basidiomycota</taxon>
        <taxon>Agaricomycotina</taxon>
        <taxon>Agaricomycetes</taxon>
        <taxon>Agaricomycetidae</taxon>
        <taxon>Agaricales</taxon>
        <taxon>Agaricineae</taxon>
        <taxon>Hymenogastraceae</taxon>
        <taxon>Gymnopilus</taxon>
    </lineage>
</organism>
<dbReference type="EMBL" id="NHYE01004467">
    <property type="protein sequence ID" value="PPQ84453.1"/>
    <property type="molecule type" value="Genomic_DNA"/>
</dbReference>
<dbReference type="InterPro" id="IPR032675">
    <property type="entry name" value="LRR_dom_sf"/>
</dbReference>
<dbReference type="Gene3D" id="3.80.10.10">
    <property type="entry name" value="Ribonuclease Inhibitor"/>
    <property type="match status" value="1"/>
</dbReference>
<evidence type="ECO:0000313" key="1">
    <source>
        <dbReference type="EMBL" id="PPQ84453.1"/>
    </source>
</evidence>
<dbReference type="Proteomes" id="UP000284706">
    <property type="component" value="Unassembled WGS sequence"/>
</dbReference>
<gene>
    <name evidence="1" type="ORF">CVT26_007756</name>
</gene>
<name>A0A409X106_9AGAR</name>
<evidence type="ECO:0008006" key="3">
    <source>
        <dbReference type="Google" id="ProtNLM"/>
    </source>
</evidence>
<dbReference type="AlphaFoldDB" id="A0A409X106"/>
<sequence>MAENKDATPPIRPVLPPELLEAVINRLNPEAQAGREALLSCSYTGSALLPVAQRRLFQNTTVSFTLGLERGIAHLVEDLTLGSTGRKLLDLLNQSPHIASYIRSFNILSETPPWRLQAPSATVMSSSPSFPLYAIIPKLSQLKELSLTGPFWLYSWRHFDPTIWKNLNETVKKMTRLDLSPLRSVPSSFLLDCHSLQELRMGSLLIERNAEPSMRPALKLLSVRLEHENQDREESLFTSIDAPFCPFDVSRLSRLIVSINDLSEINRTLESCCETLERLELPSLRSAHASTKNIRLLYNPREAPVIPFYDKVVPELGLLC</sequence>
<accession>A0A409X106</accession>
<keyword evidence="2" id="KW-1185">Reference proteome</keyword>
<comment type="caution">
    <text evidence="1">The sequence shown here is derived from an EMBL/GenBank/DDBJ whole genome shotgun (WGS) entry which is preliminary data.</text>
</comment>
<proteinExistence type="predicted"/>
<evidence type="ECO:0000313" key="2">
    <source>
        <dbReference type="Proteomes" id="UP000284706"/>
    </source>
</evidence>
<dbReference type="OrthoDB" id="2745898at2759"/>
<protein>
    <recommendedName>
        <fullName evidence="3">F-box domain-containing protein</fullName>
    </recommendedName>
</protein>